<dbReference type="GO" id="GO:0005737">
    <property type="term" value="C:cytoplasm"/>
    <property type="evidence" value="ECO:0007669"/>
    <property type="project" value="TreeGrafter"/>
</dbReference>
<evidence type="ECO:0000313" key="6">
    <source>
        <dbReference type="Proteomes" id="UP001157418"/>
    </source>
</evidence>
<comment type="subcellular location">
    <subcellularLocation>
        <location evidence="1">Cytoplasm</location>
        <location evidence="1">Cytoskeleton</location>
    </subcellularLocation>
</comment>
<dbReference type="GO" id="GO:0008017">
    <property type="term" value="F:microtubule binding"/>
    <property type="evidence" value="ECO:0007669"/>
    <property type="project" value="InterPro"/>
</dbReference>
<evidence type="ECO:0000313" key="5">
    <source>
        <dbReference type="EMBL" id="CAH1451013.1"/>
    </source>
</evidence>
<keyword evidence="4" id="KW-0963">Cytoplasm</keyword>
<dbReference type="EMBL" id="CAKMRJ010005634">
    <property type="protein sequence ID" value="CAH1451013.1"/>
    <property type="molecule type" value="Genomic_DNA"/>
</dbReference>
<dbReference type="InterPro" id="IPR007145">
    <property type="entry name" value="MAP65_Ase1_PRC1"/>
</dbReference>
<protein>
    <submittedName>
        <fullName evidence="5">Uncharacterized protein</fullName>
    </submittedName>
</protein>
<keyword evidence="3" id="KW-0493">Microtubule</keyword>
<gene>
    <name evidence="5" type="ORF">LVIROSA_LOCUS36398</name>
</gene>
<dbReference type="Pfam" id="PF03999">
    <property type="entry name" value="MAP65_ASE1"/>
    <property type="match status" value="1"/>
</dbReference>
<name>A0AAU9PKZ9_9ASTR</name>
<dbReference type="PANTHER" id="PTHR19321">
    <property type="entry name" value="PROTEIN REGULATOR OF CYTOKINESIS 1 PRC1-RELATED"/>
    <property type="match status" value="1"/>
</dbReference>
<keyword evidence="6" id="KW-1185">Reference proteome</keyword>
<evidence type="ECO:0000256" key="4">
    <source>
        <dbReference type="ARBA" id="ARBA00023212"/>
    </source>
</evidence>
<keyword evidence="4" id="KW-0206">Cytoskeleton</keyword>
<proteinExistence type="inferred from homology"/>
<comment type="similarity">
    <text evidence="2">Belongs to the MAP65/ASE1 family.</text>
</comment>
<evidence type="ECO:0000256" key="3">
    <source>
        <dbReference type="ARBA" id="ARBA00022701"/>
    </source>
</evidence>
<accession>A0AAU9PKZ9</accession>
<dbReference type="GO" id="GO:0000911">
    <property type="term" value="P:cytokinesis by cell plate formation"/>
    <property type="evidence" value="ECO:0007669"/>
    <property type="project" value="TreeGrafter"/>
</dbReference>
<sequence length="76" mass="8667">MAGVDVQNQLLGETTCGSLLHQLQKIWDEVGESDDERDNMLVQIDQECLDVYKRKVDQATKSRSHFLQTLAYAKLV</sequence>
<evidence type="ECO:0000256" key="1">
    <source>
        <dbReference type="ARBA" id="ARBA00004245"/>
    </source>
</evidence>
<dbReference type="AlphaFoldDB" id="A0AAU9PKZ9"/>
<comment type="caution">
    <text evidence="5">The sequence shown here is derived from an EMBL/GenBank/DDBJ whole genome shotgun (WGS) entry which is preliminary data.</text>
</comment>
<dbReference type="Proteomes" id="UP001157418">
    <property type="component" value="Unassembled WGS sequence"/>
</dbReference>
<organism evidence="5 6">
    <name type="scientific">Lactuca virosa</name>
    <dbReference type="NCBI Taxonomy" id="75947"/>
    <lineage>
        <taxon>Eukaryota</taxon>
        <taxon>Viridiplantae</taxon>
        <taxon>Streptophyta</taxon>
        <taxon>Embryophyta</taxon>
        <taxon>Tracheophyta</taxon>
        <taxon>Spermatophyta</taxon>
        <taxon>Magnoliopsida</taxon>
        <taxon>eudicotyledons</taxon>
        <taxon>Gunneridae</taxon>
        <taxon>Pentapetalae</taxon>
        <taxon>asterids</taxon>
        <taxon>campanulids</taxon>
        <taxon>Asterales</taxon>
        <taxon>Asteraceae</taxon>
        <taxon>Cichorioideae</taxon>
        <taxon>Cichorieae</taxon>
        <taxon>Lactucinae</taxon>
        <taxon>Lactuca</taxon>
    </lineage>
</organism>
<dbReference type="GO" id="GO:0005874">
    <property type="term" value="C:microtubule"/>
    <property type="evidence" value="ECO:0007669"/>
    <property type="project" value="UniProtKB-KW"/>
</dbReference>
<reference evidence="5 6" key="1">
    <citation type="submission" date="2022-01" db="EMBL/GenBank/DDBJ databases">
        <authorList>
            <person name="Xiong W."/>
            <person name="Schranz E."/>
        </authorList>
    </citation>
    <scope>NUCLEOTIDE SEQUENCE [LARGE SCALE GENOMIC DNA]</scope>
</reference>
<dbReference type="GO" id="GO:0005819">
    <property type="term" value="C:spindle"/>
    <property type="evidence" value="ECO:0007669"/>
    <property type="project" value="TreeGrafter"/>
</dbReference>
<evidence type="ECO:0000256" key="2">
    <source>
        <dbReference type="ARBA" id="ARBA00006187"/>
    </source>
</evidence>
<dbReference type="PANTHER" id="PTHR19321:SF41">
    <property type="entry name" value="FASCETTO-RELATED"/>
    <property type="match status" value="1"/>
</dbReference>
<dbReference type="GO" id="GO:0000226">
    <property type="term" value="P:microtubule cytoskeleton organization"/>
    <property type="evidence" value="ECO:0007669"/>
    <property type="project" value="InterPro"/>
</dbReference>